<evidence type="ECO:0000313" key="3">
    <source>
        <dbReference type="Proteomes" id="UP000002899"/>
    </source>
</evidence>
<accession>A0A1R4AB77</accession>
<evidence type="ECO:0000313" key="2">
    <source>
        <dbReference type="EMBL" id="SJK86271.1"/>
    </source>
</evidence>
<dbReference type="AlphaFoldDB" id="A0A1R4AB77"/>
<reference evidence="2 3" key="3">
    <citation type="journal article" date="2016" name="Sci. Rep.">
        <title>Genome-wide diversity and gene expression profiling of Babesia microti isolates identify polymorphic genes that mediate host-pathogen interactions.</title>
        <authorList>
            <person name="Silva J.C."/>
            <person name="Cornillot E."/>
            <person name="McCracken C."/>
            <person name="Usmani-Brown S."/>
            <person name="Dwivedi A."/>
            <person name="Ifeonu O.O."/>
            <person name="Crabtree J."/>
            <person name="Gotia H.T."/>
            <person name="Virji A.Z."/>
            <person name="Reynes C."/>
            <person name="Colinge J."/>
            <person name="Kumar V."/>
            <person name="Lawres L."/>
            <person name="Pazzi J.E."/>
            <person name="Pablo J.V."/>
            <person name="Hung C."/>
            <person name="Brancato J."/>
            <person name="Kumari P."/>
            <person name="Orvis J."/>
            <person name="Tretina K."/>
            <person name="Chibucos M."/>
            <person name="Ott S."/>
            <person name="Sadzewicz L."/>
            <person name="Sengamalay N."/>
            <person name="Shetty A.C."/>
            <person name="Su Q."/>
            <person name="Tallon L."/>
            <person name="Fraser C.M."/>
            <person name="Frutos R."/>
            <person name="Molina D.M."/>
            <person name="Krause P.J."/>
            <person name="Ben Mamoun C."/>
        </authorList>
    </citation>
    <scope>NUCLEOTIDE SEQUENCE [LARGE SCALE GENOMIC DNA]</scope>
    <source>
        <strain evidence="2 3">RI</strain>
    </source>
</reference>
<sequence>MYSLNYVAALIISAENTYTYVLNVHNVSSRCNPRFNTFKCQMIWCYPMFGDEPERTRRRKVHPTHEWGSNRANLTHSYTIANQLAQNCRFVPNEILFMDIQEEGLGKTEEMHTSVETACGNFHIDESEVRKIRPALGIFDQGDGLGIATLIGAKSGVFAFHYHGPCDLKNGIKSYMRFLFNRHYPGAVVLLLTDEITNLHSERNDSSGVDPRLFERQLRLVKSGKDYIYAHEKDSFDKPEFPNVDGFLEPRQSLP</sequence>
<organism evidence="2 3">
    <name type="scientific">Babesia microti (strain RI)</name>
    <dbReference type="NCBI Taxonomy" id="1133968"/>
    <lineage>
        <taxon>Eukaryota</taxon>
        <taxon>Sar</taxon>
        <taxon>Alveolata</taxon>
        <taxon>Apicomplexa</taxon>
        <taxon>Aconoidasida</taxon>
        <taxon>Piroplasmida</taxon>
        <taxon>Babesiidae</taxon>
        <taxon>Babesia</taxon>
    </lineage>
</organism>
<keyword evidence="3" id="KW-1185">Reference proteome</keyword>
<dbReference type="RefSeq" id="XP_012648759.2">
    <property type="nucleotide sequence ID" value="XM_012793305.2"/>
</dbReference>
<evidence type="ECO:0000256" key="1">
    <source>
        <dbReference type="SAM" id="MobiDB-lite"/>
    </source>
</evidence>
<reference evidence="2 3" key="1">
    <citation type="journal article" date="2012" name="Nucleic Acids Res.">
        <title>Sequencing of the smallest Apicomplexan genome from the human pathogen Babesia microti.</title>
        <authorList>
            <person name="Cornillot E."/>
            <person name="Hadj-Kaddour K."/>
            <person name="Dassouli A."/>
            <person name="Noel B."/>
            <person name="Ranwez V."/>
            <person name="Vacherie B."/>
            <person name="Augagneur Y."/>
            <person name="Bres V."/>
            <person name="Duclos A."/>
            <person name="Randazzo S."/>
            <person name="Carcy B."/>
            <person name="Debierre-Grockiego F."/>
            <person name="Delbecq S."/>
            <person name="Moubri-Menage K."/>
            <person name="Shams-Eldin H."/>
            <person name="Usmani-Brown S."/>
            <person name="Bringaud F."/>
            <person name="Wincker P."/>
            <person name="Vivares C.P."/>
            <person name="Schwarz R.T."/>
            <person name="Schetters T.P."/>
            <person name="Krause P.J."/>
            <person name="Gorenflot A."/>
            <person name="Berry V."/>
            <person name="Barbe V."/>
            <person name="Ben Mamoun C."/>
        </authorList>
    </citation>
    <scope>NUCLEOTIDE SEQUENCE [LARGE SCALE GENOMIC DNA]</scope>
    <source>
        <strain evidence="2 3">RI</strain>
    </source>
</reference>
<dbReference type="VEuPathDB" id="PiroplasmaDB:BMR1_03g00740"/>
<protein>
    <submittedName>
        <fullName evidence="2">Uncharacterized protein</fullName>
    </submittedName>
</protein>
<dbReference type="OrthoDB" id="332524at2759"/>
<dbReference type="EMBL" id="LN871598">
    <property type="protein sequence ID" value="SJK86271.1"/>
    <property type="molecule type" value="Genomic_DNA"/>
</dbReference>
<proteinExistence type="predicted"/>
<feature type="region of interest" description="Disordered" evidence="1">
    <location>
        <begin position="236"/>
        <end position="255"/>
    </location>
</feature>
<reference evidence="2 3" key="2">
    <citation type="journal article" date="2013" name="PLoS ONE">
        <title>Whole genome mapping and re-organization of the nuclear and mitochondrial genomes of Babesia microti isolates.</title>
        <authorList>
            <person name="Cornillot E."/>
            <person name="Dassouli A."/>
            <person name="Garg A."/>
            <person name="Pachikara N."/>
            <person name="Randazzo S."/>
            <person name="Depoix D."/>
            <person name="Carcy B."/>
            <person name="Delbecq S."/>
            <person name="Frutos R."/>
            <person name="Silva J.C."/>
            <person name="Sutton R."/>
            <person name="Krause P.J."/>
            <person name="Mamoun C.B."/>
        </authorList>
    </citation>
    <scope>NUCLEOTIDE SEQUENCE [LARGE SCALE GENOMIC DNA]</scope>
    <source>
        <strain evidence="2 3">RI</strain>
    </source>
</reference>
<name>A0A1R4AB77_BABMR</name>
<dbReference type="GeneID" id="24424782"/>
<dbReference type="Proteomes" id="UP000002899">
    <property type="component" value="Chromosome III"/>
</dbReference>
<dbReference type="KEGG" id="bmic:BMR1_03g00740"/>